<dbReference type="Gene3D" id="3.20.20.80">
    <property type="entry name" value="Glycosidases"/>
    <property type="match status" value="1"/>
</dbReference>
<gene>
    <name evidence="2" type="ORF">VN24_22680</name>
</gene>
<organism evidence="2 3">
    <name type="scientific">Paenibacillus beijingensis</name>
    <dbReference type="NCBI Taxonomy" id="1126833"/>
    <lineage>
        <taxon>Bacteria</taxon>
        <taxon>Bacillati</taxon>
        <taxon>Bacillota</taxon>
        <taxon>Bacilli</taxon>
        <taxon>Bacillales</taxon>
        <taxon>Paenibacillaceae</taxon>
        <taxon>Paenibacillus</taxon>
    </lineage>
</organism>
<proteinExistence type="predicted"/>
<dbReference type="AlphaFoldDB" id="A0A0D5NPB1"/>
<reference evidence="2 3" key="1">
    <citation type="journal article" date="2015" name="J. Biotechnol.">
        <title>Complete genome sequence of Paenibacillus beijingensis 7188(T) (=DSM 24997(T)), a novel rhizobacterium from jujube garden soil.</title>
        <authorList>
            <person name="Kwak Y."/>
            <person name="Shin J.H."/>
        </authorList>
    </citation>
    <scope>NUCLEOTIDE SEQUENCE [LARGE SCALE GENOMIC DNA]</scope>
    <source>
        <strain evidence="2 3">DSM 24997</strain>
    </source>
</reference>
<feature type="domain" description="Glycosyl hydrolase family 13 catalytic" evidence="1">
    <location>
        <begin position="7"/>
        <end position="52"/>
    </location>
</feature>
<dbReference type="STRING" id="1126833.VN24_22680"/>
<evidence type="ECO:0000313" key="3">
    <source>
        <dbReference type="Proteomes" id="UP000032633"/>
    </source>
</evidence>
<evidence type="ECO:0000259" key="1">
    <source>
        <dbReference type="Pfam" id="PF00128"/>
    </source>
</evidence>
<keyword evidence="3" id="KW-1185">Reference proteome</keyword>
<accession>A0A0D5NPB1</accession>
<dbReference type="GO" id="GO:0005975">
    <property type="term" value="P:carbohydrate metabolic process"/>
    <property type="evidence" value="ECO:0007669"/>
    <property type="project" value="InterPro"/>
</dbReference>
<dbReference type="InterPro" id="IPR006047">
    <property type="entry name" value="GH13_cat_dom"/>
</dbReference>
<dbReference type="SUPFAM" id="SSF51445">
    <property type="entry name" value="(Trans)glycosidases"/>
    <property type="match status" value="1"/>
</dbReference>
<sequence>MTTFSLVGPVYKFPNDDNGYDISNYRDIMYEFGTTTDWEELLQGMHYRGMKLGKISLITGSG</sequence>
<dbReference type="KEGG" id="pbj:VN24_22680"/>
<dbReference type="EMBL" id="CP011058">
    <property type="protein sequence ID" value="AJY76852.1"/>
    <property type="molecule type" value="Genomic_DNA"/>
</dbReference>
<evidence type="ECO:0000313" key="2">
    <source>
        <dbReference type="EMBL" id="AJY76852.1"/>
    </source>
</evidence>
<dbReference type="InterPro" id="IPR017853">
    <property type="entry name" value="GH"/>
</dbReference>
<name>A0A0D5NPB1_9BACL</name>
<dbReference type="Proteomes" id="UP000032633">
    <property type="component" value="Chromosome"/>
</dbReference>
<dbReference type="HOGENOM" id="CLU_2899834_0_0_9"/>
<dbReference type="PATRIC" id="fig|1126833.4.peg.4986"/>
<reference evidence="3" key="2">
    <citation type="submission" date="2015-03" db="EMBL/GenBank/DDBJ databases">
        <title>Genome sequence of Paenibacillus beijingensis strain DSM 24997T.</title>
        <authorList>
            <person name="Kwak Y."/>
            <person name="Shin J.-H."/>
        </authorList>
    </citation>
    <scope>NUCLEOTIDE SEQUENCE [LARGE SCALE GENOMIC DNA]</scope>
    <source>
        <strain evidence="3">DSM 24997</strain>
    </source>
</reference>
<protein>
    <recommendedName>
        <fullName evidence="1">Glycosyl hydrolase family 13 catalytic domain-containing protein</fullName>
    </recommendedName>
</protein>
<dbReference type="Pfam" id="PF00128">
    <property type="entry name" value="Alpha-amylase"/>
    <property type="match status" value="1"/>
</dbReference>